<feature type="chain" id="PRO_5040922491" evidence="1">
    <location>
        <begin position="21"/>
        <end position="111"/>
    </location>
</feature>
<dbReference type="EMBL" id="BRXX01000297">
    <property type="protein sequence ID" value="GMI03225.1"/>
    <property type="molecule type" value="Genomic_DNA"/>
</dbReference>
<sequence>MKPLSLALLLLLQLLSLSVSQEGNSISIEVSVEGRIESLSFPVDPSAAQKRYAALMFAKEHGIREGAGCNGVEGAECVVKRLEAMIDRALNARKQFEGGVPNDEGRIGKQE</sequence>
<keyword evidence="3" id="KW-1185">Reference proteome</keyword>
<name>A0A9W7CCI3_9STRA</name>
<protein>
    <submittedName>
        <fullName evidence="2">Uncharacterized protein</fullName>
    </submittedName>
</protein>
<dbReference type="Proteomes" id="UP001165160">
    <property type="component" value="Unassembled WGS sequence"/>
</dbReference>
<accession>A0A9W7CCI3</accession>
<feature type="signal peptide" evidence="1">
    <location>
        <begin position="1"/>
        <end position="20"/>
    </location>
</feature>
<evidence type="ECO:0000256" key="1">
    <source>
        <dbReference type="SAM" id="SignalP"/>
    </source>
</evidence>
<reference evidence="3" key="1">
    <citation type="journal article" date="2023" name="Commun. Biol.">
        <title>Genome analysis of Parmales, the sister group of diatoms, reveals the evolutionary specialization of diatoms from phago-mixotrophs to photoautotrophs.</title>
        <authorList>
            <person name="Ban H."/>
            <person name="Sato S."/>
            <person name="Yoshikawa S."/>
            <person name="Yamada K."/>
            <person name="Nakamura Y."/>
            <person name="Ichinomiya M."/>
            <person name="Sato N."/>
            <person name="Blanc-Mathieu R."/>
            <person name="Endo H."/>
            <person name="Kuwata A."/>
            <person name="Ogata H."/>
        </authorList>
    </citation>
    <scope>NUCLEOTIDE SEQUENCE [LARGE SCALE GENOMIC DNA]</scope>
    <source>
        <strain evidence="3">NIES 3699</strain>
    </source>
</reference>
<comment type="caution">
    <text evidence="2">The sequence shown here is derived from an EMBL/GenBank/DDBJ whole genome shotgun (WGS) entry which is preliminary data.</text>
</comment>
<dbReference type="AlphaFoldDB" id="A0A9W7CCI3"/>
<evidence type="ECO:0000313" key="2">
    <source>
        <dbReference type="EMBL" id="GMI03225.1"/>
    </source>
</evidence>
<organism evidence="2 3">
    <name type="scientific">Triparma verrucosa</name>
    <dbReference type="NCBI Taxonomy" id="1606542"/>
    <lineage>
        <taxon>Eukaryota</taxon>
        <taxon>Sar</taxon>
        <taxon>Stramenopiles</taxon>
        <taxon>Ochrophyta</taxon>
        <taxon>Bolidophyceae</taxon>
        <taxon>Parmales</taxon>
        <taxon>Triparmaceae</taxon>
        <taxon>Triparma</taxon>
    </lineage>
</organism>
<gene>
    <name evidence="2" type="ORF">TrVE_jg8310</name>
</gene>
<evidence type="ECO:0000313" key="3">
    <source>
        <dbReference type="Proteomes" id="UP001165160"/>
    </source>
</evidence>
<proteinExistence type="predicted"/>
<keyword evidence="1" id="KW-0732">Signal</keyword>